<reference evidence="2" key="1">
    <citation type="submission" date="2018-12" db="EMBL/GenBank/DDBJ databases">
        <title>Tengunoibacter tsumagoiensis gen. nov., sp. nov., Dictyobacter kobayashii sp. nov., D. alpinus sp. nov., and D. joshuensis sp. nov. and description of Dictyobacteraceae fam. nov. within the order Ktedonobacterales isolated from Tengu-no-mugimeshi.</title>
        <authorList>
            <person name="Wang C.M."/>
            <person name="Zheng Y."/>
            <person name="Sakai Y."/>
            <person name="Toyoda A."/>
            <person name="Minakuchi Y."/>
            <person name="Abe K."/>
            <person name="Yokota A."/>
            <person name="Yabe S."/>
        </authorList>
    </citation>
    <scope>NUCLEOTIDE SEQUENCE [LARGE SCALE GENOMIC DNA]</scope>
    <source>
        <strain evidence="2">S-27</strain>
    </source>
</reference>
<organism evidence="1 2">
    <name type="scientific">Dictyobacter aurantiacus</name>
    <dbReference type="NCBI Taxonomy" id="1936993"/>
    <lineage>
        <taxon>Bacteria</taxon>
        <taxon>Bacillati</taxon>
        <taxon>Chloroflexota</taxon>
        <taxon>Ktedonobacteria</taxon>
        <taxon>Ktedonobacterales</taxon>
        <taxon>Dictyobacteraceae</taxon>
        <taxon>Dictyobacter</taxon>
    </lineage>
</organism>
<dbReference type="AlphaFoldDB" id="A0A401ZLT5"/>
<protein>
    <submittedName>
        <fullName evidence="1">Uncharacterized protein</fullName>
    </submittedName>
</protein>
<dbReference type="Proteomes" id="UP000287224">
    <property type="component" value="Unassembled WGS sequence"/>
</dbReference>
<sequence>MEAVRDVGQFLIGGRETAEAQMRQGVERAPQERGELCIGEAMWVGSGCAFEA</sequence>
<name>A0A401ZLT5_9CHLR</name>
<evidence type="ECO:0000313" key="2">
    <source>
        <dbReference type="Proteomes" id="UP000287224"/>
    </source>
</evidence>
<dbReference type="EMBL" id="BIFQ01000001">
    <property type="protein sequence ID" value="GCE07736.1"/>
    <property type="molecule type" value="Genomic_DNA"/>
</dbReference>
<proteinExistence type="predicted"/>
<keyword evidence="2" id="KW-1185">Reference proteome</keyword>
<evidence type="ECO:0000313" key="1">
    <source>
        <dbReference type="EMBL" id="GCE07736.1"/>
    </source>
</evidence>
<gene>
    <name evidence="1" type="ORF">KDAU_50650</name>
</gene>
<accession>A0A401ZLT5</accession>
<comment type="caution">
    <text evidence="1">The sequence shown here is derived from an EMBL/GenBank/DDBJ whole genome shotgun (WGS) entry which is preliminary data.</text>
</comment>